<accession>A0AA94UC34</accession>
<feature type="compositionally biased region" description="Low complexity" evidence="1">
    <location>
        <begin position="445"/>
        <end position="462"/>
    </location>
</feature>
<feature type="compositionally biased region" description="Basic residues" evidence="1">
    <location>
        <begin position="475"/>
        <end position="485"/>
    </location>
</feature>
<reference evidence="2 3" key="1">
    <citation type="submission" date="2018-01" db="EMBL/GenBank/DDBJ databases">
        <title>Comparative genomics of Mycobacterium mucogenicum and Mycobacterium neoaurum clade members emphasizing tRNA and non-coding RNA.</title>
        <authorList>
            <person name="Behra P.R.K."/>
            <person name="Pettersson B.M.F."/>
            <person name="Das S."/>
            <person name="Dasgupta S."/>
            <person name="Kirsebom L.A."/>
        </authorList>
    </citation>
    <scope>NUCLEOTIDE SEQUENCE [LARGE SCALE GENOMIC DNA]</scope>
    <source>
        <strain evidence="2 3">DSM 45104</strain>
    </source>
</reference>
<protein>
    <recommendedName>
        <fullName evidence="4">PE-PGRS family protein</fullName>
    </recommendedName>
</protein>
<evidence type="ECO:0000256" key="1">
    <source>
        <dbReference type="SAM" id="MobiDB-lite"/>
    </source>
</evidence>
<name>A0AA94UC34_9MYCO</name>
<gene>
    <name evidence="2" type="ORF">C1S79_23175</name>
</gene>
<feature type="compositionally biased region" description="Low complexity" evidence="1">
    <location>
        <begin position="317"/>
        <end position="387"/>
    </location>
</feature>
<feature type="region of interest" description="Disordered" evidence="1">
    <location>
        <begin position="303"/>
        <end position="485"/>
    </location>
</feature>
<dbReference type="EMBL" id="POTM01000053">
    <property type="protein sequence ID" value="TLH62852.1"/>
    <property type="molecule type" value="Genomic_DNA"/>
</dbReference>
<evidence type="ECO:0000313" key="2">
    <source>
        <dbReference type="EMBL" id="TLH62852.1"/>
    </source>
</evidence>
<keyword evidence="3" id="KW-1185">Reference proteome</keyword>
<evidence type="ECO:0008006" key="4">
    <source>
        <dbReference type="Google" id="ProtNLM"/>
    </source>
</evidence>
<sequence>MPSLPSISHAVSTAAVNLTSSPFDLYGQVLGTATANLQADVKSYMEMGLFPILRQILTNQVGTMTGLVNALGESGKAVVTALTTEVPGYLGAAFSDLGKANVEGALNNLQLAIVLPIFAAINPIGPLPKALGNLITQPLQSVINIANDLPNILLELGLGIISPVASTLGAMGTAVQNVINAVKAGDLGKLATAVIQAPATVVDGLLNGGYGPNLGALLGINIPGFNIYGGGLFGGGATLPTGATISGTLQSLVAVVKSILNDITPAKPAAAAATTTTKAASDIAAVPSTTAATVTLSTAATTKAVTTDTASTDKGKTTGATSESTGSATDATTKAGGSSGETTGSATDASSGSKSSSSTTDGTTKTGTSAGSSTDGKTTGSTSAGDSKAGDSKSGDSKAGDTKTGAGSGSSSSGTSSSGSSSSGSATGNTGTKATTPGGKGHQGKSGSDSSSSGSTSGSDSGTKGGSTKGSHTGAKTKSKAHSAA</sequence>
<dbReference type="Proteomes" id="UP000309984">
    <property type="component" value="Unassembled WGS sequence"/>
</dbReference>
<proteinExistence type="predicted"/>
<feature type="compositionally biased region" description="Low complexity" evidence="1">
    <location>
        <begin position="402"/>
        <end position="437"/>
    </location>
</feature>
<organism evidence="2 3">
    <name type="scientific">Mycolicibacterium phocaicum</name>
    <dbReference type="NCBI Taxonomy" id="319706"/>
    <lineage>
        <taxon>Bacteria</taxon>
        <taxon>Bacillati</taxon>
        <taxon>Actinomycetota</taxon>
        <taxon>Actinomycetes</taxon>
        <taxon>Mycobacteriales</taxon>
        <taxon>Mycobacteriaceae</taxon>
        <taxon>Mycolicibacterium</taxon>
    </lineage>
</organism>
<dbReference type="AlphaFoldDB" id="A0AA94UC34"/>
<evidence type="ECO:0000313" key="3">
    <source>
        <dbReference type="Proteomes" id="UP000309984"/>
    </source>
</evidence>
<comment type="caution">
    <text evidence="2">The sequence shown here is derived from an EMBL/GenBank/DDBJ whole genome shotgun (WGS) entry which is preliminary data.</text>
</comment>
<feature type="compositionally biased region" description="Basic and acidic residues" evidence="1">
    <location>
        <begin position="388"/>
        <end position="401"/>
    </location>
</feature>